<dbReference type="PANTHER" id="PTHR46018">
    <property type="entry name" value="ZINC PHOSPHODIESTERASE ELAC PROTEIN 1"/>
    <property type="match status" value="1"/>
</dbReference>
<dbReference type="InterPro" id="IPR001279">
    <property type="entry name" value="Metallo-B-lactamas"/>
</dbReference>
<dbReference type="Pfam" id="PF23023">
    <property type="entry name" value="Anti-Pycsar_Apyc1"/>
    <property type="match status" value="1"/>
</dbReference>
<organism evidence="2 3">
    <name type="scientific">Rhodomicrobium udaipurense</name>
    <dbReference type="NCBI Taxonomy" id="1202716"/>
    <lineage>
        <taxon>Bacteria</taxon>
        <taxon>Pseudomonadati</taxon>
        <taxon>Pseudomonadota</taxon>
        <taxon>Alphaproteobacteria</taxon>
        <taxon>Hyphomicrobiales</taxon>
        <taxon>Hyphomicrobiaceae</taxon>
        <taxon>Rhodomicrobium</taxon>
    </lineage>
</organism>
<dbReference type="InterPro" id="IPR036866">
    <property type="entry name" value="RibonucZ/Hydroxyglut_hydro"/>
</dbReference>
<evidence type="ECO:0000313" key="2">
    <source>
        <dbReference type="EMBL" id="MBJ7544512.1"/>
    </source>
</evidence>
<evidence type="ECO:0000313" key="3">
    <source>
        <dbReference type="Proteomes" id="UP000623250"/>
    </source>
</evidence>
<name>A0A8I1KK31_9HYPH</name>
<dbReference type="GO" id="GO:0042781">
    <property type="term" value="F:3'-tRNA processing endoribonuclease activity"/>
    <property type="evidence" value="ECO:0007669"/>
    <property type="project" value="TreeGrafter"/>
</dbReference>
<dbReference type="SUPFAM" id="SSF56281">
    <property type="entry name" value="Metallo-hydrolase/oxidoreductase"/>
    <property type="match status" value="1"/>
</dbReference>
<protein>
    <submittedName>
        <fullName evidence="2">MBL fold metallo-hydrolase</fullName>
    </submittedName>
</protein>
<keyword evidence="2" id="KW-0378">Hydrolase</keyword>
<accession>A0A8I1KK31</accession>
<proteinExistence type="predicted"/>
<reference evidence="2 3" key="1">
    <citation type="submission" date="2020-12" db="EMBL/GenBank/DDBJ databases">
        <title>Revised draft genomes of Rhodomicrobium vannielii ATCC 17100 and Rhodomicrobium udaipurense JA643.</title>
        <authorList>
            <person name="Conners E.M."/>
            <person name="Davenport E.J."/>
            <person name="Bose A."/>
        </authorList>
    </citation>
    <scope>NUCLEOTIDE SEQUENCE [LARGE SCALE GENOMIC DNA]</scope>
    <source>
        <strain evidence="2 3">JA643</strain>
    </source>
</reference>
<feature type="domain" description="Metallo-beta-lactamase" evidence="1">
    <location>
        <begin position="18"/>
        <end position="219"/>
    </location>
</feature>
<dbReference type="Proteomes" id="UP000623250">
    <property type="component" value="Unassembled WGS sequence"/>
</dbReference>
<keyword evidence="3" id="KW-1185">Reference proteome</keyword>
<dbReference type="Gene3D" id="3.60.15.10">
    <property type="entry name" value="Ribonuclease Z/Hydroxyacylglutathione hydrolase-like"/>
    <property type="match status" value="1"/>
</dbReference>
<dbReference type="AlphaFoldDB" id="A0A8I1KK31"/>
<dbReference type="RefSeq" id="WP_037232343.1">
    <property type="nucleotide sequence ID" value="NZ_JAEMUK010000079.1"/>
</dbReference>
<evidence type="ECO:0000259" key="1">
    <source>
        <dbReference type="SMART" id="SM00849"/>
    </source>
</evidence>
<gene>
    <name evidence="2" type="ORF">JDN41_13230</name>
</gene>
<dbReference type="SMART" id="SM00849">
    <property type="entry name" value="Lactamase_B"/>
    <property type="match status" value="1"/>
</dbReference>
<dbReference type="EMBL" id="JAEMUK010000079">
    <property type="protein sequence ID" value="MBJ7544512.1"/>
    <property type="molecule type" value="Genomic_DNA"/>
</dbReference>
<dbReference type="PANTHER" id="PTHR46018:SF7">
    <property type="entry name" value="RIBONUCLEASE Z"/>
    <property type="match status" value="1"/>
</dbReference>
<sequence length="247" mass="26610">MELTVIGCGDAFASGGRVNSCYLLDTAHGLVMIDCGASAPHALARAGIRASSADAILISHCHGDHFGGLPSLVLERMFIDRTEKPMEILGPPGIESRFESLMESVYPGILGVKKRFEITFRDLHPGFAVEWRGLMIEAFEVDHFSGTPSLALSVSDGDKQFSFSGDSGMCGGVIAAGRGADLYLVECSTYSTKVEMHLDYQRLAAKFPSIGAKRYLLTHMGDEMLASLDRIDTRVCIAAEDGLKVTI</sequence>
<comment type="caution">
    <text evidence="2">The sequence shown here is derived from an EMBL/GenBank/DDBJ whole genome shotgun (WGS) entry which is preliminary data.</text>
</comment>